<evidence type="ECO:0000256" key="1">
    <source>
        <dbReference type="PROSITE-ProRule" id="PRU00182"/>
    </source>
</evidence>
<accession>A0A0H4QES1</accession>
<keyword evidence="4" id="KW-1185">Reference proteome</keyword>
<organism evidence="3 4">
    <name type="scientific">Companilactobacillus ginsenosidimutans</name>
    <dbReference type="NCBI Taxonomy" id="1007676"/>
    <lineage>
        <taxon>Bacteria</taxon>
        <taxon>Bacillati</taxon>
        <taxon>Bacillota</taxon>
        <taxon>Bacilli</taxon>
        <taxon>Lactobacillales</taxon>
        <taxon>Lactobacillaceae</taxon>
        <taxon>Companilactobacillus</taxon>
    </lineage>
</organism>
<dbReference type="CDD" id="cd00165">
    <property type="entry name" value="S4"/>
    <property type="match status" value="1"/>
</dbReference>
<gene>
    <name evidence="3" type="ORF">ABM34_01865</name>
</gene>
<dbReference type="OrthoDB" id="9812787at2"/>
<dbReference type="SMART" id="SM00363">
    <property type="entry name" value="S4"/>
    <property type="match status" value="1"/>
</dbReference>
<dbReference type="Proteomes" id="UP000036106">
    <property type="component" value="Chromosome"/>
</dbReference>
<dbReference type="Pfam" id="PF21278">
    <property type="entry name" value="YlmH_1st"/>
    <property type="match status" value="1"/>
</dbReference>
<dbReference type="InterPro" id="IPR036986">
    <property type="entry name" value="S4_RNA-bd_sf"/>
</dbReference>
<protein>
    <submittedName>
        <fullName evidence="3">RNA-binding protein</fullName>
    </submittedName>
</protein>
<proteinExistence type="predicted"/>
<dbReference type="PATRIC" id="fig|1007676.4.peg.390"/>
<dbReference type="Gene3D" id="3.30.70.330">
    <property type="match status" value="1"/>
</dbReference>
<dbReference type="InterPro" id="IPR002942">
    <property type="entry name" value="S4_RNA-bd"/>
</dbReference>
<dbReference type="Gene3D" id="3.30.1370.160">
    <property type="match status" value="1"/>
</dbReference>
<evidence type="ECO:0000313" key="4">
    <source>
        <dbReference type="Proteomes" id="UP000036106"/>
    </source>
</evidence>
<dbReference type="KEGG" id="lgn:ABM34_01865"/>
<dbReference type="STRING" id="1007676.ABM34_01865"/>
<dbReference type="PROSITE" id="PS50889">
    <property type="entry name" value="S4"/>
    <property type="match status" value="1"/>
</dbReference>
<feature type="domain" description="RNA-binding S4" evidence="2">
    <location>
        <begin position="189"/>
        <end position="254"/>
    </location>
</feature>
<dbReference type="InterPro" id="IPR040591">
    <property type="entry name" value="RqcP2_RBD"/>
</dbReference>
<sequence>MSDKVKVDINGGYFRPEEKPFIDKIGDLLLRTQSMYIPQLTDFLNLRERAILDNLVNKYDDLFVHYYGGYEGAERVRGIIAPDYFVPKQSDFKESLYEIRYPERFANLHHGQILGSLTGSGMDRDHFGDIITNGKRWQFFCFDNLDQFVEDQVDKIGSFKVHLDKKDIQKDIIMPIDESADETINVQSLRLDTIIADVYDISRTQSKSLIEHGRIQLNWVPNRNASAFVTLYDTISVRGYGRIRINDIMGKSRNNKYIVFVNIIRK</sequence>
<dbReference type="Pfam" id="PF17774">
    <property type="entry name" value="YlmH_RBD"/>
    <property type="match status" value="1"/>
</dbReference>
<dbReference type="AlphaFoldDB" id="A0A0H4QES1"/>
<dbReference type="InterPro" id="IPR012677">
    <property type="entry name" value="Nucleotide-bd_a/b_plait_sf"/>
</dbReference>
<dbReference type="InterPro" id="IPR048443">
    <property type="entry name" value="RqcP2_N"/>
</dbReference>
<dbReference type="GO" id="GO:0003723">
    <property type="term" value="F:RNA binding"/>
    <property type="evidence" value="ECO:0007669"/>
    <property type="project" value="UniProtKB-KW"/>
</dbReference>
<dbReference type="EMBL" id="CP012034">
    <property type="protein sequence ID" value="AKP66417.1"/>
    <property type="molecule type" value="Genomic_DNA"/>
</dbReference>
<evidence type="ECO:0000313" key="3">
    <source>
        <dbReference type="EMBL" id="AKP66417.1"/>
    </source>
</evidence>
<name>A0A0H4QES1_9LACO</name>
<reference evidence="4" key="1">
    <citation type="submission" date="2015-07" db="EMBL/GenBank/DDBJ databases">
        <title>Lactobacillus ginsenosidimutans/EMML 3141/ whole genome sequencing.</title>
        <authorList>
            <person name="Kim M.K."/>
            <person name="Im W.-T."/>
            <person name="Srinivasan S."/>
            <person name="Lee J.-J."/>
        </authorList>
    </citation>
    <scope>NUCLEOTIDE SEQUENCE [LARGE SCALE GENOMIC DNA]</scope>
    <source>
        <strain evidence="4">EMML 3041</strain>
    </source>
</reference>
<keyword evidence="1" id="KW-0694">RNA-binding</keyword>
<dbReference type="RefSeq" id="WP_048702750.1">
    <property type="nucleotide sequence ID" value="NZ_CP012034.1"/>
</dbReference>
<dbReference type="Gene3D" id="3.10.290.10">
    <property type="entry name" value="RNA-binding S4 domain"/>
    <property type="match status" value="1"/>
</dbReference>
<dbReference type="SUPFAM" id="SSF55174">
    <property type="entry name" value="Alpha-L RNA-binding motif"/>
    <property type="match status" value="1"/>
</dbReference>
<evidence type="ECO:0000259" key="2">
    <source>
        <dbReference type="SMART" id="SM00363"/>
    </source>
</evidence>